<organism evidence="3 4">
    <name type="scientific">Arachis hypogaea</name>
    <name type="common">Peanut</name>
    <dbReference type="NCBI Taxonomy" id="3818"/>
    <lineage>
        <taxon>Eukaryota</taxon>
        <taxon>Viridiplantae</taxon>
        <taxon>Streptophyta</taxon>
        <taxon>Embryophyta</taxon>
        <taxon>Tracheophyta</taxon>
        <taxon>Spermatophyta</taxon>
        <taxon>Magnoliopsida</taxon>
        <taxon>eudicotyledons</taxon>
        <taxon>Gunneridae</taxon>
        <taxon>Pentapetalae</taxon>
        <taxon>rosids</taxon>
        <taxon>fabids</taxon>
        <taxon>Fabales</taxon>
        <taxon>Fabaceae</taxon>
        <taxon>Papilionoideae</taxon>
        <taxon>50 kb inversion clade</taxon>
        <taxon>dalbergioids sensu lato</taxon>
        <taxon>Dalbergieae</taxon>
        <taxon>Pterocarpus clade</taxon>
        <taxon>Arachis</taxon>
    </lineage>
</organism>
<protein>
    <recommendedName>
        <fullName evidence="2">DUF4283 domain-containing protein</fullName>
    </recommendedName>
</protein>
<sequence length="354" mass="40848">MPPPIQQEEALEDSPLEAATRKVSYRDMVVDNGFDKLNPKETADMVAEEYVQEKESFDASSETETPFNPKPNIEVSLEEYEDWCRPWKRSLIVKPLEKNLNLQAMERWVSKRWAKKDVVRVMDLEENFFLVRFFNQEDYSNALFKGPWMIIDHYLLIQRWRLLFVPQEVNIQKECGGGNPNRNRKEPLEQEHSFGEESSKEGNQEIDGRRPTEISKKKQPIQSQPKQSNQIDLVNASSQVTDPSTSNARRVQNEKNKNDHSDYWRSFSRLNKEIAKKYQYGEYSNVAYINDSVTNSLISSIMGGGAKDPEEVTTANKPPGPGEGDPFTDMEEMELSRRKVDMEPSLSSPKPMEA</sequence>
<feature type="region of interest" description="Disordered" evidence="1">
    <location>
        <begin position="173"/>
        <end position="261"/>
    </location>
</feature>
<dbReference type="PANTHER" id="PTHR31286:SF99">
    <property type="entry name" value="DUF4283 DOMAIN-CONTAINING PROTEIN"/>
    <property type="match status" value="1"/>
</dbReference>
<gene>
    <name evidence="3" type="ORF">Ahy_B06g085290</name>
</gene>
<dbReference type="InterPro" id="IPR040256">
    <property type="entry name" value="At4g02000-like"/>
</dbReference>
<dbReference type="AlphaFoldDB" id="A0A444YU39"/>
<dbReference type="EMBL" id="SDMP01000016">
    <property type="protein sequence ID" value="RYR05428.1"/>
    <property type="molecule type" value="Genomic_DNA"/>
</dbReference>
<proteinExistence type="predicted"/>
<reference evidence="3 4" key="1">
    <citation type="submission" date="2019-01" db="EMBL/GenBank/DDBJ databases">
        <title>Sequencing of cultivated peanut Arachis hypogaea provides insights into genome evolution and oil improvement.</title>
        <authorList>
            <person name="Chen X."/>
        </authorList>
    </citation>
    <scope>NUCLEOTIDE SEQUENCE [LARGE SCALE GENOMIC DNA]</scope>
    <source>
        <strain evidence="4">cv. Fuhuasheng</strain>
        <tissue evidence="3">Leaves</tissue>
    </source>
</reference>
<feature type="compositionally biased region" description="Basic and acidic residues" evidence="1">
    <location>
        <begin position="183"/>
        <end position="216"/>
    </location>
</feature>
<feature type="domain" description="DUF4283" evidence="2">
    <location>
        <begin position="87"/>
        <end position="168"/>
    </location>
</feature>
<feature type="compositionally biased region" description="Polar residues" evidence="1">
    <location>
        <begin position="229"/>
        <end position="250"/>
    </location>
</feature>
<evidence type="ECO:0000313" key="3">
    <source>
        <dbReference type="EMBL" id="RYR05428.1"/>
    </source>
</evidence>
<dbReference type="PANTHER" id="PTHR31286">
    <property type="entry name" value="GLYCINE-RICH CELL WALL STRUCTURAL PROTEIN 1.8-LIKE"/>
    <property type="match status" value="1"/>
</dbReference>
<name>A0A444YU39_ARAHY</name>
<dbReference type="Pfam" id="PF14111">
    <property type="entry name" value="DUF4283"/>
    <property type="match status" value="1"/>
</dbReference>
<comment type="caution">
    <text evidence="3">The sequence shown here is derived from an EMBL/GenBank/DDBJ whole genome shotgun (WGS) entry which is preliminary data.</text>
</comment>
<accession>A0A444YU39</accession>
<dbReference type="STRING" id="3818.A0A444YU39"/>
<feature type="compositionally biased region" description="Basic and acidic residues" evidence="1">
    <location>
        <begin position="251"/>
        <end position="261"/>
    </location>
</feature>
<dbReference type="Proteomes" id="UP000289738">
    <property type="component" value="Chromosome B06"/>
</dbReference>
<evidence type="ECO:0000256" key="1">
    <source>
        <dbReference type="SAM" id="MobiDB-lite"/>
    </source>
</evidence>
<keyword evidence="4" id="KW-1185">Reference proteome</keyword>
<feature type="region of interest" description="Disordered" evidence="1">
    <location>
        <begin position="302"/>
        <end position="354"/>
    </location>
</feature>
<evidence type="ECO:0000259" key="2">
    <source>
        <dbReference type="Pfam" id="PF14111"/>
    </source>
</evidence>
<evidence type="ECO:0000313" key="4">
    <source>
        <dbReference type="Proteomes" id="UP000289738"/>
    </source>
</evidence>
<dbReference type="InterPro" id="IPR025558">
    <property type="entry name" value="DUF4283"/>
</dbReference>